<feature type="compositionally biased region" description="Polar residues" evidence="1">
    <location>
        <begin position="77"/>
        <end position="91"/>
    </location>
</feature>
<name>A0A9N7Z522_PLEPL</name>
<evidence type="ECO:0000313" key="2">
    <source>
        <dbReference type="EMBL" id="CAB1449129.1"/>
    </source>
</evidence>
<accession>A0A9N7Z522</accession>
<dbReference type="Proteomes" id="UP001153269">
    <property type="component" value="Unassembled WGS sequence"/>
</dbReference>
<protein>
    <submittedName>
        <fullName evidence="2">Uncharacterized protein</fullName>
    </submittedName>
</protein>
<dbReference type="EMBL" id="CADEAL010004003">
    <property type="protein sequence ID" value="CAB1449129.1"/>
    <property type="molecule type" value="Genomic_DNA"/>
</dbReference>
<reference evidence="2" key="1">
    <citation type="submission" date="2020-03" db="EMBL/GenBank/DDBJ databases">
        <authorList>
            <person name="Weist P."/>
        </authorList>
    </citation>
    <scope>NUCLEOTIDE SEQUENCE</scope>
</reference>
<evidence type="ECO:0000256" key="1">
    <source>
        <dbReference type="SAM" id="MobiDB-lite"/>
    </source>
</evidence>
<sequence>MYQKALSSTGLGLWALHESAATRVSQSLQWRSGNFTLEVGQQTPIQRRLSSTHGRSEAGGVPVSAARRMGEAAVSDGCSSSPSPGQYYTPSPTHPPHQSLPFRTPVCDH</sequence>
<keyword evidence="3" id="KW-1185">Reference proteome</keyword>
<feature type="region of interest" description="Disordered" evidence="1">
    <location>
        <begin position="42"/>
        <end position="109"/>
    </location>
</feature>
<evidence type="ECO:0000313" key="3">
    <source>
        <dbReference type="Proteomes" id="UP001153269"/>
    </source>
</evidence>
<gene>
    <name evidence="2" type="ORF">PLEPLA_LOCUS36809</name>
</gene>
<dbReference type="AlphaFoldDB" id="A0A9N7Z522"/>
<organism evidence="2 3">
    <name type="scientific">Pleuronectes platessa</name>
    <name type="common">European plaice</name>
    <dbReference type="NCBI Taxonomy" id="8262"/>
    <lineage>
        <taxon>Eukaryota</taxon>
        <taxon>Metazoa</taxon>
        <taxon>Chordata</taxon>
        <taxon>Craniata</taxon>
        <taxon>Vertebrata</taxon>
        <taxon>Euteleostomi</taxon>
        <taxon>Actinopterygii</taxon>
        <taxon>Neopterygii</taxon>
        <taxon>Teleostei</taxon>
        <taxon>Neoteleostei</taxon>
        <taxon>Acanthomorphata</taxon>
        <taxon>Carangaria</taxon>
        <taxon>Pleuronectiformes</taxon>
        <taxon>Pleuronectoidei</taxon>
        <taxon>Pleuronectidae</taxon>
        <taxon>Pleuronectes</taxon>
    </lineage>
</organism>
<comment type="caution">
    <text evidence="2">The sequence shown here is derived from an EMBL/GenBank/DDBJ whole genome shotgun (WGS) entry which is preliminary data.</text>
</comment>
<feature type="compositionally biased region" description="Polar residues" evidence="1">
    <location>
        <begin position="42"/>
        <end position="53"/>
    </location>
</feature>
<proteinExistence type="predicted"/>